<dbReference type="OrthoDB" id="8562564at2"/>
<dbReference type="PROSITE" id="PS51257">
    <property type="entry name" value="PROKAR_LIPOPROTEIN"/>
    <property type="match status" value="1"/>
</dbReference>
<sequence>MKRLLAALAIAGLSGCAERPAVPDWLLTADAAIGNHVRYHLEGRDRLAAGQLAIARNEVARTGDATQMARIELHACAARVASLESGDCPGFLPLAADAAAAENAYAAYLAGNVTVDVDLLPKMQQLAWRDPARLEAIADPLSRLLAAALLWRDGRLSPAGIALAIESAAGQGWRRPLLAWLLVERQRLEKIGDSAGLSMVDRRLRRISGEQP</sequence>
<dbReference type="EMBL" id="RBXP01000016">
    <property type="protein sequence ID" value="RKT51156.1"/>
    <property type="molecule type" value="Genomic_DNA"/>
</dbReference>
<keyword evidence="2" id="KW-1185">Reference proteome</keyword>
<evidence type="ECO:0000313" key="2">
    <source>
        <dbReference type="Proteomes" id="UP000270626"/>
    </source>
</evidence>
<evidence type="ECO:0008006" key="3">
    <source>
        <dbReference type="Google" id="ProtNLM"/>
    </source>
</evidence>
<name>A0A495VP93_9RHOO</name>
<dbReference type="Proteomes" id="UP000270626">
    <property type="component" value="Unassembled WGS sequence"/>
</dbReference>
<reference evidence="1 2" key="1">
    <citation type="submission" date="2018-10" db="EMBL/GenBank/DDBJ databases">
        <title>Genomic Encyclopedia of Type Strains, Phase IV (KMG-IV): sequencing the most valuable type-strain genomes for metagenomic binning, comparative biology and taxonomic classification.</title>
        <authorList>
            <person name="Goeker M."/>
        </authorList>
    </citation>
    <scope>NUCLEOTIDE SEQUENCE [LARGE SCALE GENOMIC DNA]</scope>
    <source>
        <strain evidence="1 2">DSM 23841</strain>
    </source>
</reference>
<comment type="caution">
    <text evidence="1">The sequence shown here is derived from an EMBL/GenBank/DDBJ whole genome shotgun (WGS) entry which is preliminary data.</text>
</comment>
<dbReference type="AlphaFoldDB" id="A0A495VP93"/>
<organism evidence="1 2">
    <name type="scientific">Azonexus fungiphilus</name>
    <dbReference type="NCBI Taxonomy" id="146940"/>
    <lineage>
        <taxon>Bacteria</taxon>
        <taxon>Pseudomonadati</taxon>
        <taxon>Pseudomonadota</taxon>
        <taxon>Betaproteobacteria</taxon>
        <taxon>Rhodocyclales</taxon>
        <taxon>Azonexaceae</taxon>
        <taxon>Azonexus</taxon>
    </lineage>
</organism>
<accession>A0A495VP93</accession>
<gene>
    <name evidence="1" type="ORF">DFR40_2368</name>
</gene>
<protein>
    <recommendedName>
        <fullName evidence="3">Lipoprotein</fullName>
    </recommendedName>
</protein>
<dbReference type="RefSeq" id="WP_121458685.1">
    <property type="nucleotide sequence ID" value="NZ_RBXP01000016.1"/>
</dbReference>
<proteinExistence type="predicted"/>
<evidence type="ECO:0000313" key="1">
    <source>
        <dbReference type="EMBL" id="RKT51156.1"/>
    </source>
</evidence>